<dbReference type="Proteomes" id="UP000664940">
    <property type="component" value="Unassembled WGS sequence"/>
</dbReference>
<gene>
    <name evidence="2" type="ORF">HJG60_010636</name>
</gene>
<organism evidence="2 3">
    <name type="scientific">Phyllostomus discolor</name>
    <name type="common">pale spear-nosed bat</name>
    <dbReference type="NCBI Taxonomy" id="89673"/>
    <lineage>
        <taxon>Eukaryota</taxon>
        <taxon>Metazoa</taxon>
        <taxon>Chordata</taxon>
        <taxon>Craniata</taxon>
        <taxon>Vertebrata</taxon>
        <taxon>Euteleostomi</taxon>
        <taxon>Mammalia</taxon>
        <taxon>Eutheria</taxon>
        <taxon>Laurasiatheria</taxon>
        <taxon>Chiroptera</taxon>
        <taxon>Yangochiroptera</taxon>
        <taxon>Phyllostomidae</taxon>
        <taxon>Phyllostominae</taxon>
        <taxon>Phyllostomus</taxon>
    </lineage>
</organism>
<protein>
    <submittedName>
        <fullName evidence="2">Uncharacterized protein</fullName>
    </submittedName>
</protein>
<evidence type="ECO:0000256" key="1">
    <source>
        <dbReference type="SAM" id="MobiDB-lite"/>
    </source>
</evidence>
<feature type="region of interest" description="Disordered" evidence="1">
    <location>
        <begin position="76"/>
        <end position="98"/>
    </location>
</feature>
<evidence type="ECO:0000313" key="3">
    <source>
        <dbReference type="Proteomes" id="UP000664940"/>
    </source>
</evidence>
<feature type="compositionally biased region" description="Low complexity" evidence="1">
    <location>
        <begin position="153"/>
        <end position="163"/>
    </location>
</feature>
<dbReference type="AlphaFoldDB" id="A0A834EF93"/>
<reference evidence="2 3" key="1">
    <citation type="journal article" date="2020" name="Nature">
        <title>Six reference-quality genomes reveal evolution of bat adaptations.</title>
        <authorList>
            <person name="Jebb D."/>
            <person name="Huang Z."/>
            <person name="Pippel M."/>
            <person name="Hughes G.M."/>
            <person name="Lavrichenko K."/>
            <person name="Devanna P."/>
            <person name="Winkler S."/>
            <person name="Jermiin L.S."/>
            <person name="Skirmuntt E.C."/>
            <person name="Katzourakis A."/>
            <person name="Burkitt-Gray L."/>
            <person name="Ray D.A."/>
            <person name="Sullivan K.A.M."/>
            <person name="Roscito J.G."/>
            <person name="Kirilenko B.M."/>
            <person name="Davalos L.M."/>
            <person name="Corthals A.P."/>
            <person name="Power M.L."/>
            <person name="Jones G."/>
            <person name="Ransome R.D."/>
            <person name="Dechmann D.K.N."/>
            <person name="Locatelli A.G."/>
            <person name="Puechmaille S.J."/>
            <person name="Fedrigo O."/>
            <person name="Jarvis E.D."/>
            <person name="Hiller M."/>
            <person name="Vernes S.C."/>
            <person name="Myers E.W."/>
            <person name="Teeling E.C."/>
        </authorList>
    </citation>
    <scope>NUCLEOTIDE SEQUENCE [LARGE SCALE GENOMIC DNA]</scope>
    <source>
        <strain evidence="2">Bat1K_MPI-CBG_1</strain>
    </source>
</reference>
<dbReference type="EMBL" id="JABVXQ010000004">
    <property type="protein sequence ID" value="KAF6114696.1"/>
    <property type="molecule type" value="Genomic_DNA"/>
</dbReference>
<evidence type="ECO:0000313" key="2">
    <source>
        <dbReference type="EMBL" id="KAF6114696.1"/>
    </source>
</evidence>
<comment type="caution">
    <text evidence="2">The sequence shown here is derived from an EMBL/GenBank/DDBJ whole genome shotgun (WGS) entry which is preliminary data.</text>
</comment>
<feature type="region of interest" description="Disordered" evidence="1">
    <location>
        <begin position="121"/>
        <end position="168"/>
    </location>
</feature>
<sequence length="265" mass="28656">MQRPQAQFCLQAFRGFSFLPPPQASRATSCLPPALQTILQHSQTDSFKIYSWQASSTPPDNSPGCRSFATCLDQTLPPPRRSRIARPPPHPGAALGCPQHSRLLSFSQNPSQRHVCRGLVQHPLPTPASDSRDLSAWRPPDAEFPWAPPGPSSGPSQPQAAPACSGDAAVQETRALTPLESAQRAAAAAWPRTQFSGLFSSPPLFRLYHDGGANADPLRSEISRGYEAAPTRRILEPRAQTDLGAGLGGSLVPCFPSRRQWHCCK</sequence>
<accession>A0A834EF93</accession>
<proteinExistence type="predicted"/>
<name>A0A834EF93_9CHIR</name>